<feature type="compositionally biased region" description="Polar residues" evidence="1">
    <location>
        <begin position="1"/>
        <end position="11"/>
    </location>
</feature>
<gene>
    <name evidence="2" type="ORF">GCM10022207_89820</name>
</gene>
<keyword evidence="3" id="KW-1185">Reference proteome</keyword>
<evidence type="ECO:0000313" key="3">
    <source>
        <dbReference type="Proteomes" id="UP001501563"/>
    </source>
</evidence>
<reference evidence="3" key="1">
    <citation type="journal article" date="2019" name="Int. J. Syst. Evol. Microbiol.">
        <title>The Global Catalogue of Microorganisms (GCM) 10K type strain sequencing project: providing services to taxonomists for standard genome sequencing and annotation.</title>
        <authorList>
            <consortium name="The Broad Institute Genomics Platform"/>
            <consortium name="The Broad Institute Genome Sequencing Center for Infectious Disease"/>
            <person name="Wu L."/>
            <person name="Ma J."/>
        </authorList>
    </citation>
    <scope>NUCLEOTIDE SEQUENCE [LARGE SCALE GENOMIC DNA]</scope>
    <source>
        <strain evidence="3">JCM 16578</strain>
    </source>
</reference>
<dbReference type="Proteomes" id="UP001501563">
    <property type="component" value="Unassembled WGS sequence"/>
</dbReference>
<dbReference type="EMBL" id="BAAAZA010000064">
    <property type="protein sequence ID" value="GAA3906425.1"/>
    <property type="molecule type" value="Genomic_DNA"/>
</dbReference>
<sequence length="161" mass="17994">MPLTETQPNSLDETHRGTPPQAWYPWPASGSPLGKETTAAVTEYGRPSLHFVRDRPDLGLLLLADTHVPRDSVWAFAPTNNEPGRLAQAILLARQCGDEELERAAVAKLRKRGEEPVAPWTDHLFRQAVADWAKQFSKATEIDLGDLAELKRERPHYPEAP</sequence>
<protein>
    <submittedName>
        <fullName evidence="2">Uncharacterized protein</fullName>
    </submittedName>
</protein>
<organism evidence="2 3">
    <name type="scientific">Streptomyces lannensis</name>
    <dbReference type="NCBI Taxonomy" id="766498"/>
    <lineage>
        <taxon>Bacteria</taxon>
        <taxon>Bacillati</taxon>
        <taxon>Actinomycetota</taxon>
        <taxon>Actinomycetes</taxon>
        <taxon>Kitasatosporales</taxon>
        <taxon>Streptomycetaceae</taxon>
        <taxon>Streptomyces</taxon>
    </lineage>
</organism>
<feature type="region of interest" description="Disordered" evidence="1">
    <location>
        <begin position="1"/>
        <end position="38"/>
    </location>
</feature>
<proteinExistence type="predicted"/>
<comment type="caution">
    <text evidence="2">The sequence shown here is derived from an EMBL/GenBank/DDBJ whole genome shotgun (WGS) entry which is preliminary data.</text>
</comment>
<evidence type="ECO:0000256" key="1">
    <source>
        <dbReference type="SAM" id="MobiDB-lite"/>
    </source>
</evidence>
<name>A0ABP7LS79_9ACTN</name>
<accession>A0ABP7LS79</accession>
<evidence type="ECO:0000313" key="2">
    <source>
        <dbReference type="EMBL" id="GAA3906425.1"/>
    </source>
</evidence>